<name>E4RXL7_LEAB4</name>
<dbReference type="InterPro" id="IPR051200">
    <property type="entry name" value="Host-pathogen_enzymatic-act"/>
</dbReference>
<sequence length="352" mass="39034">MKKTWIWALFCLTACESKDSPDNSHLPYENGFIVLNEGNFMDNNGTITFISGNDAKYDIFQKENQRSLNGSVTGYTEAGNKGIILVDNSTGGQDLIEFVDAKTFKSTGTIAAGQIENPRKALKITEDKVYISAWDATGSWPNTYINPGYVAVVDVNSGRITKKIPVQKGAESMVKIGNEVFVGNVYSDDSQITIINAVTDEVISTLKTAPNPELIGVDANGKLWYFDGDLRRLNPTSKEIESTIQVETGAATPSKFNLSSDKTTLIYSLSYYDEQYIERGNVYQMSIQDTKFNQERALISRVFYGLDVNEGTIFGTIVPSFKQAGYVLRYKENGTLIDSIKVEVGPSKFYFK</sequence>
<proteinExistence type="predicted"/>
<dbReference type="InterPro" id="IPR031815">
    <property type="entry name" value="DUF5074"/>
</dbReference>
<evidence type="ECO:0000313" key="1">
    <source>
        <dbReference type="EMBL" id="ADQ17252.1"/>
    </source>
</evidence>
<reference evidence="1 2" key="2">
    <citation type="journal article" date="2011" name="Stand. Genomic Sci.">
        <title>Complete genome sequence of Leadbetterella byssophila type strain (4M15).</title>
        <authorList>
            <person name="Abt B."/>
            <person name="Teshima H."/>
            <person name="Lucas S."/>
            <person name="Lapidus A."/>
            <person name="Del Rio T.G."/>
            <person name="Nolan M."/>
            <person name="Tice H."/>
            <person name="Cheng J.F."/>
            <person name="Pitluck S."/>
            <person name="Liolios K."/>
            <person name="Pagani I."/>
            <person name="Ivanova N."/>
            <person name="Mavromatis K."/>
            <person name="Pati A."/>
            <person name="Tapia R."/>
            <person name="Han C."/>
            <person name="Goodwin L."/>
            <person name="Chen A."/>
            <person name="Palaniappan K."/>
            <person name="Land M."/>
            <person name="Hauser L."/>
            <person name="Chang Y.J."/>
            <person name="Jeffries C.D."/>
            <person name="Rohde M."/>
            <person name="Goker M."/>
            <person name="Tindall B.J."/>
            <person name="Detter J.C."/>
            <person name="Woyke T."/>
            <person name="Bristow J."/>
            <person name="Eisen J.A."/>
            <person name="Markowitz V."/>
            <person name="Hugenholtz P."/>
            <person name="Klenk H.P."/>
            <person name="Kyrpides N.C."/>
        </authorList>
    </citation>
    <scope>NUCLEOTIDE SEQUENCE [LARGE SCALE GENOMIC DNA]</scope>
    <source>
        <strain evidence="2">DSM 17132 / JCM 16389 / KACC 11308 / NBRC 106382 / 4M15</strain>
    </source>
</reference>
<dbReference type="PANTHER" id="PTHR47197">
    <property type="entry name" value="PROTEIN NIRF"/>
    <property type="match status" value="1"/>
</dbReference>
<organism evidence="1 2">
    <name type="scientific">Leadbetterella byssophila (strain DSM 17132 / JCM 16389 / KACC 11308 / NBRC 106382 / 4M15)</name>
    <dbReference type="NCBI Taxonomy" id="649349"/>
    <lineage>
        <taxon>Bacteria</taxon>
        <taxon>Pseudomonadati</taxon>
        <taxon>Bacteroidota</taxon>
        <taxon>Cytophagia</taxon>
        <taxon>Cytophagales</taxon>
        <taxon>Leadbetterellaceae</taxon>
        <taxon>Leadbetterella</taxon>
    </lineage>
</organism>
<dbReference type="STRING" id="649349.Lbys_1541"/>
<dbReference type="InterPro" id="IPR015943">
    <property type="entry name" value="WD40/YVTN_repeat-like_dom_sf"/>
</dbReference>
<dbReference type="InterPro" id="IPR011048">
    <property type="entry name" value="Haem_d1_sf"/>
</dbReference>
<dbReference type="HOGENOM" id="CLU_035696_0_0_10"/>
<accession>E4RXL7</accession>
<dbReference type="OrthoDB" id="9773938at2"/>
<evidence type="ECO:0000313" key="2">
    <source>
        <dbReference type="Proteomes" id="UP000007435"/>
    </source>
</evidence>
<dbReference type="Gene3D" id="2.130.10.10">
    <property type="entry name" value="YVTN repeat-like/Quinoprotein amine dehydrogenase"/>
    <property type="match status" value="1"/>
</dbReference>
<dbReference type="Proteomes" id="UP000007435">
    <property type="component" value="Chromosome"/>
</dbReference>
<dbReference type="SUPFAM" id="SSF51004">
    <property type="entry name" value="C-terminal (heme d1) domain of cytochrome cd1-nitrite reductase"/>
    <property type="match status" value="1"/>
</dbReference>
<keyword evidence="2" id="KW-1185">Reference proteome</keyword>
<dbReference type="RefSeq" id="WP_013408301.1">
    <property type="nucleotide sequence ID" value="NC_014655.1"/>
</dbReference>
<dbReference type="AlphaFoldDB" id="E4RXL7"/>
<dbReference type="EMBL" id="CP002305">
    <property type="protein sequence ID" value="ADQ17252.1"/>
    <property type="molecule type" value="Genomic_DNA"/>
</dbReference>
<protein>
    <submittedName>
        <fullName evidence="1">Uncharacterized protein</fullName>
    </submittedName>
</protein>
<dbReference type="eggNOG" id="COG3391">
    <property type="taxonomic scope" value="Bacteria"/>
</dbReference>
<gene>
    <name evidence="1" type="ordered locus">Lbys_1541</name>
</gene>
<dbReference type="Pfam" id="PF16819">
    <property type="entry name" value="DUF5074"/>
    <property type="match status" value="1"/>
</dbReference>
<reference key="1">
    <citation type="submission" date="2010-11" db="EMBL/GenBank/DDBJ databases">
        <title>The complete genome of Leadbetterella byssophila DSM 17132.</title>
        <authorList>
            <consortium name="US DOE Joint Genome Institute (JGI-PGF)"/>
            <person name="Lucas S."/>
            <person name="Copeland A."/>
            <person name="Lapidus A."/>
            <person name="Glavina del Rio T."/>
            <person name="Dalin E."/>
            <person name="Tice H."/>
            <person name="Bruce D."/>
            <person name="Goodwin L."/>
            <person name="Pitluck S."/>
            <person name="Kyrpides N."/>
            <person name="Mavromatis K."/>
            <person name="Ivanova N."/>
            <person name="Teshima H."/>
            <person name="Brettin T."/>
            <person name="Detter J.C."/>
            <person name="Han C."/>
            <person name="Tapia R."/>
            <person name="Land M."/>
            <person name="Hauser L."/>
            <person name="Markowitz V."/>
            <person name="Cheng J.-F."/>
            <person name="Hugenholtz P."/>
            <person name="Woyke T."/>
            <person name="Wu D."/>
            <person name="Tindall B."/>
            <person name="Pomrenke H.G."/>
            <person name="Brambilla E."/>
            <person name="Klenk H.-P."/>
            <person name="Eisen J.A."/>
        </authorList>
    </citation>
    <scope>NUCLEOTIDE SEQUENCE [LARGE SCALE GENOMIC DNA]</scope>
    <source>
        <strain>DSM 17132</strain>
    </source>
</reference>
<dbReference type="KEGG" id="lby:Lbys_1541"/>
<dbReference type="PANTHER" id="PTHR47197:SF3">
    <property type="entry name" value="DIHYDRO-HEME D1 DEHYDROGENASE"/>
    <property type="match status" value="1"/>
</dbReference>